<dbReference type="Pfam" id="PF09286">
    <property type="entry name" value="Pro-kuma_activ"/>
    <property type="match status" value="1"/>
</dbReference>
<dbReference type="InterPro" id="IPR036852">
    <property type="entry name" value="Peptidase_S8/S53_dom_sf"/>
</dbReference>
<organism evidence="9">
    <name type="scientific">viral metagenome</name>
    <dbReference type="NCBI Taxonomy" id="1070528"/>
    <lineage>
        <taxon>unclassified sequences</taxon>
        <taxon>metagenomes</taxon>
        <taxon>organismal metagenomes</taxon>
    </lineage>
</organism>
<reference evidence="9" key="1">
    <citation type="journal article" date="2020" name="Nature">
        <title>Giant virus diversity and host interactions through global metagenomics.</title>
        <authorList>
            <person name="Schulz F."/>
            <person name="Roux S."/>
            <person name="Paez-Espino D."/>
            <person name="Jungbluth S."/>
            <person name="Walsh D.A."/>
            <person name="Denef V.J."/>
            <person name="McMahon K.D."/>
            <person name="Konstantinidis K.T."/>
            <person name="Eloe-Fadrosh E.A."/>
            <person name="Kyrpides N.C."/>
            <person name="Woyke T."/>
        </authorList>
    </citation>
    <scope>NUCLEOTIDE SEQUENCE</scope>
    <source>
        <strain evidence="9">GVMAG-M-3300020166-5</strain>
    </source>
</reference>
<dbReference type="InterPro" id="IPR050819">
    <property type="entry name" value="Tripeptidyl-peptidase_I"/>
</dbReference>
<keyword evidence="6" id="KW-0106">Calcium</keyword>
<dbReference type="CDD" id="cd11377">
    <property type="entry name" value="Pro-peptidase_S53"/>
    <property type="match status" value="1"/>
</dbReference>
<dbReference type="AlphaFoldDB" id="A0A6C0BZ86"/>
<dbReference type="GO" id="GO:0046872">
    <property type="term" value="F:metal ion binding"/>
    <property type="evidence" value="ECO:0007669"/>
    <property type="project" value="UniProtKB-KW"/>
</dbReference>
<evidence type="ECO:0000259" key="8">
    <source>
        <dbReference type="PROSITE" id="PS51695"/>
    </source>
</evidence>
<name>A0A6C0BZ86_9ZZZZ</name>
<dbReference type="SMART" id="SM00944">
    <property type="entry name" value="Pro-kuma_activ"/>
    <property type="match status" value="1"/>
</dbReference>
<proteinExistence type="predicted"/>
<keyword evidence="5" id="KW-0720">Serine protease</keyword>
<evidence type="ECO:0000256" key="3">
    <source>
        <dbReference type="ARBA" id="ARBA00022723"/>
    </source>
</evidence>
<dbReference type="GO" id="GO:0006508">
    <property type="term" value="P:proteolysis"/>
    <property type="evidence" value="ECO:0007669"/>
    <property type="project" value="UniProtKB-KW"/>
</dbReference>
<dbReference type="SUPFAM" id="SSF54897">
    <property type="entry name" value="Protease propeptides/inhibitors"/>
    <property type="match status" value="1"/>
</dbReference>
<dbReference type="Pfam" id="PF00082">
    <property type="entry name" value="Peptidase_S8"/>
    <property type="match status" value="1"/>
</dbReference>
<keyword evidence="3" id="KW-0479">Metal-binding</keyword>
<protein>
    <recommendedName>
        <fullName evidence="8">Peptidase S53 domain-containing protein</fullName>
    </recommendedName>
</protein>
<evidence type="ECO:0000256" key="7">
    <source>
        <dbReference type="ARBA" id="ARBA00023145"/>
    </source>
</evidence>
<accession>A0A6C0BZ86</accession>
<dbReference type="PANTHER" id="PTHR14218:SF31">
    <property type="entry name" value="PEPTIDASE S53 DOMAIN-CONTAINING PROTEIN"/>
    <property type="match status" value="1"/>
</dbReference>
<sequence length="559" mass="62026">MGFLRFIVAALFGITHIYSQDIPVYIALRQQNIPMLEDKLRQISDPVSAEYGKYLCAPQIHSIVDPPHHEQRAVLTWLSDNNIKDTENHGDAIRFSASYPKLAHVFKIPEGGISKNKLLNYSIPPELSPIIEFVEMEIKRNPLNKNSQYISRNRPVSNGDTDERFFGREPLMYMYNVSTESVSRSVIGVLAEFQGNGGFLPADLTMHQASNNQSENDVVKIVGGNVGIDIESVLDVQMMSQAGNGMEMWFWDTPYWLFSFAVDYFNSQNIGNIISMSWGWAEDSQCDIIDCSGGLTSEKYVERVNTEFLKLALRGVTIVVSSGDAGAPGRTNEQCGYGRPMNPVFPGSSPYITSVGATYVPYKNATKNATTPLCRDFGCIVGTDERSISFEHVDWTAGGGFDLYLNETPWWQADVVRSYLESGVTLPSKSLYNSNGRAYPDLTAIGHNCPIYVQDEMQGVDGTSCSAPVTGGLLGLVSNHLWNRYHIKLGFANPLLYYIQANCEDCFRDVTVGHNWCTEQQCCDNATNFGFTATKGYDPVSGLGSLNVGKIVDFIDEML</sequence>
<evidence type="ECO:0000256" key="1">
    <source>
        <dbReference type="ARBA" id="ARBA00001913"/>
    </source>
</evidence>
<dbReference type="InterPro" id="IPR015366">
    <property type="entry name" value="S53_propep"/>
</dbReference>
<keyword evidence="4" id="KW-0378">Hydrolase</keyword>
<evidence type="ECO:0000256" key="6">
    <source>
        <dbReference type="ARBA" id="ARBA00022837"/>
    </source>
</evidence>
<keyword evidence="2" id="KW-0645">Protease</keyword>
<dbReference type="CDD" id="cd04056">
    <property type="entry name" value="Peptidases_S53"/>
    <property type="match status" value="1"/>
</dbReference>
<comment type="cofactor">
    <cofactor evidence="1">
        <name>Ca(2+)</name>
        <dbReference type="ChEBI" id="CHEBI:29108"/>
    </cofactor>
</comment>
<evidence type="ECO:0000256" key="4">
    <source>
        <dbReference type="ARBA" id="ARBA00022801"/>
    </source>
</evidence>
<dbReference type="SUPFAM" id="SSF52743">
    <property type="entry name" value="Subtilisin-like"/>
    <property type="match status" value="1"/>
</dbReference>
<evidence type="ECO:0000256" key="2">
    <source>
        <dbReference type="ARBA" id="ARBA00022670"/>
    </source>
</evidence>
<dbReference type="EMBL" id="MN739280">
    <property type="protein sequence ID" value="QHS96834.1"/>
    <property type="molecule type" value="Genomic_DNA"/>
</dbReference>
<keyword evidence="7" id="KW-0865">Zymogen</keyword>
<dbReference type="Gene3D" id="3.40.50.200">
    <property type="entry name" value="Peptidase S8/S53 domain"/>
    <property type="match status" value="1"/>
</dbReference>
<dbReference type="InterPro" id="IPR000209">
    <property type="entry name" value="Peptidase_S8/S53_dom"/>
</dbReference>
<dbReference type="PROSITE" id="PS51695">
    <property type="entry name" value="SEDOLISIN"/>
    <property type="match status" value="1"/>
</dbReference>
<dbReference type="PANTHER" id="PTHR14218">
    <property type="entry name" value="PROTEASE S8 TRIPEPTIDYL PEPTIDASE I CLN2"/>
    <property type="match status" value="1"/>
</dbReference>
<dbReference type="GO" id="GO:0008240">
    <property type="term" value="F:tripeptidyl-peptidase activity"/>
    <property type="evidence" value="ECO:0007669"/>
    <property type="project" value="TreeGrafter"/>
</dbReference>
<dbReference type="InterPro" id="IPR030400">
    <property type="entry name" value="Sedolisin_dom"/>
</dbReference>
<dbReference type="GO" id="GO:0004252">
    <property type="term" value="F:serine-type endopeptidase activity"/>
    <property type="evidence" value="ECO:0007669"/>
    <property type="project" value="InterPro"/>
</dbReference>
<feature type="domain" description="Peptidase S53" evidence="8">
    <location>
        <begin position="165"/>
        <end position="558"/>
    </location>
</feature>
<evidence type="ECO:0000256" key="5">
    <source>
        <dbReference type="ARBA" id="ARBA00022825"/>
    </source>
</evidence>
<evidence type="ECO:0000313" key="9">
    <source>
        <dbReference type="EMBL" id="QHS96834.1"/>
    </source>
</evidence>